<gene>
    <name evidence="2" type="ORF">RHSIM_Rhsim05G0114500</name>
</gene>
<dbReference type="EMBL" id="WJXA01000005">
    <property type="protein sequence ID" value="KAF7142979.1"/>
    <property type="molecule type" value="Genomic_DNA"/>
</dbReference>
<feature type="region of interest" description="Disordered" evidence="1">
    <location>
        <begin position="87"/>
        <end position="119"/>
    </location>
</feature>
<proteinExistence type="predicted"/>
<feature type="compositionally biased region" description="Low complexity" evidence="1">
    <location>
        <begin position="107"/>
        <end position="119"/>
    </location>
</feature>
<protein>
    <submittedName>
        <fullName evidence="2">Uncharacterized protein</fullName>
    </submittedName>
</protein>
<keyword evidence="3" id="KW-1185">Reference proteome</keyword>
<dbReference type="Proteomes" id="UP000626092">
    <property type="component" value="Unassembled WGS sequence"/>
</dbReference>
<evidence type="ECO:0000313" key="3">
    <source>
        <dbReference type="Proteomes" id="UP000626092"/>
    </source>
</evidence>
<dbReference type="AlphaFoldDB" id="A0A834GX61"/>
<reference evidence="2" key="1">
    <citation type="submission" date="2019-11" db="EMBL/GenBank/DDBJ databases">
        <authorList>
            <person name="Liu Y."/>
            <person name="Hou J."/>
            <person name="Li T.-Q."/>
            <person name="Guan C.-H."/>
            <person name="Wu X."/>
            <person name="Wu H.-Z."/>
            <person name="Ling F."/>
            <person name="Zhang R."/>
            <person name="Shi X.-G."/>
            <person name="Ren J.-P."/>
            <person name="Chen E.-F."/>
            <person name="Sun J.-M."/>
        </authorList>
    </citation>
    <scope>NUCLEOTIDE SEQUENCE</scope>
    <source>
        <strain evidence="2">Adult_tree_wgs_1</strain>
        <tissue evidence="2">Leaves</tissue>
    </source>
</reference>
<comment type="caution">
    <text evidence="2">The sequence shown here is derived from an EMBL/GenBank/DDBJ whole genome shotgun (WGS) entry which is preliminary data.</text>
</comment>
<sequence length="165" mass="17825">MHEDAQVPMEEQNREVGPPIDEIINVPHVSKIVGLYDNAQEANEETNVEFDLPNGEVTNMHLSPEIVQPQRDAEIIIEVSNVHVNNTTGNGHIGDKGNNRHHASTSGGNNDNNPNGNLGGLDVAQLAQVIATAVAAALPQNNELRHLAPQQGRLQASSTSLEWRS</sequence>
<accession>A0A834GX61</accession>
<organism evidence="2 3">
    <name type="scientific">Rhododendron simsii</name>
    <name type="common">Sims's rhododendron</name>
    <dbReference type="NCBI Taxonomy" id="118357"/>
    <lineage>
        <taxon>Eukaryota</taxon>
        <taxon>Viridiplantae</taxon>
        <taxon>Streptophyta</taxon>
        <taxon>Embryophyta</taxon>
        <taxon>Tracheophyta</taxon>
        <taxon>Spermatophyta</taxon>
        <taxon>Magnoliopsida</taxon>
        <taxon>eudicotyledons</taxon>
        <taxon>Gunneridae</taxon>
        <taxon>Pentapetalae</taxon>
        <taxon>asterids</taxon>
        <taxon>Ericales</taxon>
        <taxon>Ericaceae</taxon>
        <taxon>Ericoideae</taxon>
        <taxon>Rhodoreae</taxon>
        <taxon>Rhododendron</taxon>
    </lineage>
</organism>
<evidence type="ECO:0000313" key="2">
    <source>
        <dbReference type="EMBL" id="KAF7142979.1"/>
    </source>
</evidence>
<name>A0A834GX61_RHOSS</name>
<evidence type="ECO:0000256" key="1">
    <source>
        <dbReference type="SAM" id="MobiDB-lite"/>
    </source>
</evidence>